<dbReference type="EMBL" id="CP040749">
    <property type="protein sequence ID" value="QCX38832.1"/>
    <property type="molecule type" value="Genomic_DNA"/>
</dbReference>
<feature type="region of interest" description="Disordered" evidence="2">
    <location>
        <begin position="626"/>
        <end position="645"/>
    </location>
</feature>
<dbReference type="PANTHER" id="PTHR43318:SF1">
    <property type="entry name" value="POLYSACCHARIDE BIOSYNTHESIS PROTEIN EPSC-RELATED"/>
    <property type="match status" value="1"/>
</dbReference>
<dbReference type="AlphaFoldDB" id="A0A5B7TW02"/>
<dbReference type="InterPro" id="IPR036291">
    <property type="entry name" value="NAD(P)-bd_dom_sf"/>
</dbReference>
<feature type="transmembrane region" description="Helical" evidence="3">
    <location>
        <begin position="116"/>
        <end position="138"/>
    </location>
</feature>
<feature type="transmembrane region" description="Helical" evidence="3">
    <location>
        <begin position="83"/>
        <end position="104"/>
    </location>
</feature>
<feature type="domain" description="Polysaccharide biosynthesis protein CapD-like" evidence="4">
    <location>
        <begin position="295"/>
        <end position="577"/>
    </location>
</feature>
<dbReference type="Pfam" id="PF13727">
    <property type="entry name" value="CoA_binding_3"/>
    <property type="match status" value="1"/>
</dbReference>
<dbReference type="Gene3D" id="3.40.50.720">
    <property type="entry name" value="NAD(P)-binding Rossmann-like Domain"/>
    <property type="match status" value="2"/>
</dbReference>
<keyword evidence="3" id="KW-1133">Transmembrane helix</keyword>
<evidence type="ECO:0000256" key="3">
    <source>
        <dbReference type="SAM" id="Phobius"/>
    </source>
</evidence>
<gene>
    <name evidence="5" type="ORF">FF125_10445</name>
</gene>
<evidence type="ECO:0000313" key="5">
    <source>
        <dbReference type="EMBL" id="QCX38832.1"/>
    </source>
</evidence>
<evidence type="ECO:0000256" key="1">
    <source>
        <dbReference type="ARBA" id="ARBA00007430"/>
    </source>
</evidence>
<dbReference type="SUPFAM" id="SSF53335">
    <property type="entry name" value="S-adenosyl-L-methionine-dependent methyltransferases"/>
    <property type="match status" value="1"/>
</dbReference>
<keyword evidence="6" id="KW-1185">Reference proteome</keyword>
<keyword evidence="3" id="KW-0472">Membrane</keyword>
<dbReference type="SUPFAM" id="SSF51735">
    <property type="entry name" value="NAD(P)-binding Rossmann-fold domains"/>
    <property type="match status" value="1"/>
</dbReference>
<dbReference type="InterPro" id="IPR051203">
    <property type="entry name" value="Polysaccharide_Synthase-Rel"/>
</dbReference>
<feature type="transmembrane region" description="Helical" evidence="3">
    <location>
        <begin position="20"/>
        <end position="38"/>
    </location>
</feature>
<dbReference type="KEGG" id="fbe:FF125_10445"/>
<sequence>MLKSFFLKGANTAVSRWVVLLIDVSIVLQMFFLSYLIRFNFVLNFENQHFIFQIPVIATVALISFLIVGSYKGTIRHTGIRDAINIFYGVTILLIIMVLIILIHREFGILDRFAPPLSVVIPHFLLNLIVLIASRFVFKGLVSRIVTDYKPSKNILIYGAGDSGMLTYAAIINDLNNNANIVGFIDDDKKKKGKKYNRVKVYSSEQITKEIIEDLNIKEIIVSIHNIKPFVLFEIVDKLIPLPVKVKVVPPVDQWIDGDLNVGQLTEVKIEDLLNRTPIKINNPILQKELDGKVILITGAAGSIGSEIAHQVGNYKYKQLILLDQAESDLYNVQQSFHRKKFKNFAVEVADISNTKRMASIFSNYKIDIIFHAAAYKHVPLMEDNPYEAVRVNVFGTRTVMDLASKNRVEKFVMVSTDKAVNPTNVMGATKRVAEVYANCLNNEGRTKFITTRFGNVLGSNGSVIPLFKKQIAEGGPIQVTHKEITRYFMTISEACSLVLEAGVMGKGGEIYVFDMGESVKIFDLAKKMIHLSGLKYPDDIDIKIIGLRPGEKLYEELLSNEENTVPTYNEKIMIAKVDPVDYKVMKNKIIELSKLDNMDKFEIVTKMKSIVTEYISNNSEYESLDVKVSTEESNQTSSKVRNLH</sequence>
<dbReference type="CDD" id="cd05237">
    <property type="entry name" value="UDP_invert_4-6DH_SDR_e"/>
    <property type="match status" value="1"/>
</dbReference>
<name>A0A5B7TW02_9FLAO</name>
<dbReference type="Pfam" id="PF02719">
    <property type="entry name" value="Polysacc_synt_2"/>
    <property type="match status" value="1"/>
</dbReference>
<dbReference type="InterPro" id="IPR003869">
    <property type="entry name" value="Polysac_CapD-like"/>
</dbReference>
<dbReference type="OrthoDB" id="9803111at2"/>
<dbReference type="InterPro" id="IPR029063">
    <property type="entry name" value="SAM-dependent_MTases_sf"/>
</dbReference>
<dbReference type="RefSeq" id="WP_138949716.1">
    <property type="nucleotide sequence ID" value="NZ_CP040749.1"/>
</dbReference>
<comment type="similarity">
    <text evidence="1">Belongs to the polysaccharide synthase family.</text>
</comment>
<dbReference type="PANTHER" id="PTHR43318">
    <property type="entry name" value="UDP-N-ACETYLGLUCOSAMINE 4,6-DEHYDRATASE"/>
    <property type="match status" value="1"/>
</dbReference>
<evidence type="ECO:0000256" key="2">
    <source>
        <dbReference type="SAM" id="MobiDB-lite"/>
    </source>
</evidence>
<keyword evidence="3" id="KW-0812">Transmembrane</keyword>
<protein>
    <submittedName>
        <fullName evidence="5">Polysaccharide biosynthesis protein</fullName>
    </submittedName>
</protein>
<reference evidence="5 6" key="1">
    <citation type="submission" date="2019-05" db="EMBL/GenBank/DDBJ databases">
        <title>Algicella ahnfeltiae gen. nov., sp. nov., a novel marine bacterium of the family Flavobacteriaceae isolated from a red alga.</title>
        <authorList>
            <person name="Nedashkovskaya O.I."/>
            <person name="Kukhlevskiy A.D."/>
            <person name="Kim S.-G."/>
            <person name="Zhukova N.V."/>
            <person name="Mikhailov V.V."/>
        </authorList>
    </citation>
    <scope>NUCLEOTIDE SEQUENCE [LARGE SCALE GENOMIC DNA]</scope>
    <source>
        <strain evidence="5 6">10Alg115</strain>
    </source>
</reference>
<feature type="compositionally biased region" description="Polar residues" evidence="2">
    <location>
        <begin position="632"/>
        <end position="645"/>
    </location>
</feature>
<accession>A0A5B7TW02</accession>
<evidence type="ECO:0000313" key="6">
    <source>
        <dbReference type="Proteomes" id="UP000306229"/>
    </source>
</evidence>
<feature type="transmembrane region" description="Helical" evidence="3">
    <location>
        <begin position="50"/>
        <end position="71"/>
    </location>
</feature>
<evidence type="ECO:0000259" key="4">
    <source>
        <dbReference type="Pfam" id="PF02719"/>
    </source>
</evidence>
<organism evidence="5 6">
    <name type="scientific">Aureibaculum algae</name>
    <dbReference type="NCBI Taxonomy" id="2584122"/>
    <lineage>
        <taxon>Bacteria</taxon>
        <taxon>Pseudomonadati</taxon>
        <taxon>Bacteroidota</taxon>
        <taxon>Flavobacteriia</taxon>
        <taxon>Flavobacteriales</taxon>
        <taxon>Flavobacteriaceae</taxon>
        <taxon>Aureibaculum</taxon>
    </lineage>
</organism>
<proteinExistence type="inferred from homology"/>
<dbReference type="Proteomes" id="UP000306229">
    <property type="component" value="Chromosome"/>
</dbReference>